<feature type="compositionally biased region" description="Basic and acidic residues" evidence="1">
    <location>
        <begin position="22"/>
        <end position="40"/>
    </location>
</feature>
<protein>
    <recommendedName>
        <fullName evidence="4">Ferredoxin</fullName>
    </recommendedName>
</protein>
<evidence type="ECO:0008006" key="4">
    <source>
        <dbReference type="Google" id="ProtNLM"/>
    </source>
</evidence>
<accession>A0A1A2TUN1</accession>
<reference evidence="2 3" key="1">
    <citation type="submission" date="2016-06" db="EMBL/GenBank/DDBJ databases">
        <authorList>
            <person name="Kjaerup R.B."/>
            <person name="Dalgaard T.S."/>
            <person name="Juul-Madsen H.R."/>
        </authorList>
    </citation>
    <scope>NUCLEOTIDE SEQUENCE [LARGE SCALE GENOMIC DNA]</scope>
    <source>
        <strain evidence="2 3">E152</strain>
    </source>
</reference>
<evidence type="ECO:0000313" key="2">
    <source>
        <dbReference type="EMBL" id="OBH79752.1"/>
    </source>
</evidence>
<name>A0A1A2TUN1_MYCNT</name>
<dbReference type="Proteomes" id="UP000092389">
    <property type="component" value="Unassembled WGS sequence"/>
</dbReference>
<organism evidence="2 3">
    <name type="scientific">Mycobacterium mantenii</name>
    <dbReference type="NCBI Taxonomy" id="560555"/>
    <lineage>
        <taxon>Bacteria</taxon>
        <taxon>Bacillati</taxon>
        <taxon>Actinomycetota</taxon>
        <taxon>Actinomycetes</taxon>
        <taxon>Mycobacteriales</taxon>
        <taxon>Mycobacteriaceae</taxon>
        <taxon>Mycobacterium</taxon>
        <taxon>Mycobacterium avium complex (MAC)</taxon>
    </lineage>
</organism>
<evidence type="ECO:0000313" key="3">
    <source>
        <dbReference type="Proteomes" id="UP000092389"/>
    </source>
</evidence>
<sequence>MGDDQPAVPDVDQLARSMLLLHGDHHDHDEQHPARPERKGGARSGLASKSRDFADDPQRAAAVAESSRADRERYLNSGLLPVDCRFCHVRVTVRRLGPGHTAVQWNTEAWQRCAHFTEIRESGGNTARTRSCPKLADSIEHAVAEGYLDADDDPDED</sequence>
<dbReference type="AlphaFoldDB" id="A0A1A2TUN1"/>
<dbReference type="OrthoDB" id="4554341at2"/>
<evidence type="ECO:0000256" key="1">
    <source>
        <dbReference type="SAM" id="MobiDB-lite"/>
    </source>
</evidence>
<dbReference type="EMBL" id="LZJU01000037">
    <property type="protein sequence ID" value="OBH79752.1"/>
    <property type="molecule type" value="Genomic_DNA"/>
</dbReference>
<accession>A0A1A2TIJ5</accession>
<proteinExistence type="predicted"/>
<gene>
    <name evidence="2" type="ORF">A5683_15665</name>
</gene>
<feature type="compositionally biased region" description="Basic and acidic residues" evidence="1">
    <location>
        <begin position="49"/>
        <end position="58"/>
    </location>
</feature>
<feature type="region of interest" description="Disordered" evidence="1">
    <location>
        <begin position="1"/>
        <end position="70"/>
    </location>
</feature>
<comment type="caution">
    <text evidence="2">The sequence shown here is derived from an EMBL/GenBank/DDBJ whole genome shotgun (WGS) entry which is preliminary data.</text>
</comment>
<dbReference type="RefSeq" id="WP_067832825.1">
    <property type="nucleotide sequence ID" value="NZ_LZJP01000100.1"/>
</dbReference>